<feature type="compositionally biased region" description="Low complexity" evidence="1">
    <location>
        <begin position="35"/>
        <end position="45"/>
    </location>
</feature>
<protein>
    <submittedName>
        <fullName evidence="2">Uncharacterized protein</fullName>
    </submittedName>
</protein>
<evidence type="ECO:0000313" key="3">
    <source>
        <dbReference type="Proteomes" id="UP001153069"/>
    </source>
</evidence>
<proteinExistence type="predicted"/>
<sequence length="233" mass="25649">MKLTHLFHPNKWVKRDDIKIPAFIEIPAKNDGDASSESSTNFSDSTRSEKRNGRSSGDKKRTSKRSVVANDRSANEKVVFDFLAAMNNHSSVGEKLSFFSSAAVPVKFEDAPSVTSEFYILETHKAQKSFPDIHFQWVSIKETKAGTVLVEDLQVGGTHTGEPYAFANFPPIPATNKHINNDPERLWITVRDGKIAIMDVISLGDTTGPLGFYTQVGGNMYMPPPSDVSPSGD</sequence>
<dbReference type="AlphaFoldDB" id="A0A9N8DKT7"/>
<keyword evidence="3" id="KW-1185">Reference proteome</keyword>
<dbReference type="EMBL" id="CAICTM010000139">
    <property type="protein sequence ID" value="CAB9502559.1"/>
    <property type="molecule type" value="Genomic_DNA"/>
</dbReference>
<organism evidence="2 3">
    <name type="scientific">Seminavis robusta</name>
    <dbReference type="NCBI Taxonomy" id="568900"/>
    <lineage>
        <taxon>Eukaryota</taxon>
        <taxon>Sar</taxon>
        <taxon>Stramenopiles</taxon>
        <taxon>Ochrophyta</taxon>
        <taxon>Bacillariophyta</taxon>
        <taxon>Bacillariophyceae</taxon>
        <taxon>Bacillariophycidae</taxon>
        <taxon>Naviculales</taxon>
        <taxon>Naviculaceae</taxon>
        <taxon>Seminavis</taxon>
    </lineage>
</organism>
<feature type="compositionally biased region" description="Basic and acidic residues" evidence="1">
    <location>
        <begin position="46"/>
        <end position="60"/>
    </location>
</feature>
<dbReference type="Gene3D" id="3.10.450.50">
    <property type="match status" value="1"/>
</dbReference>
<reference evidence="2" key="1">
    <citation type="submission" date="2020-06" db="EMBL/GenBank/DDBJ databases">
        <authorList>
            <consortium name="Plant Systems Biology data submission"/>
        </authorList>
    </citation>
    <scope>NUCLEOTIDE SEQUENCE</scope>
    <source>
        <strain evidence="2">D6</strain>
    </source>
</reference>
<gene>
    <name evidence="2" type="ORF">SEMRO_140_G065340.1</name>
</gene>
<name>A0A9N8DKT7_9STRA</name>
<dbReference type="Proteomes" id="UP001153069">
    <property type="component" value="Unassembled WGS sequence"/>
</dbReference>
<feature type="region of interest" description="Disordered" evidence="1">
    <location>
        <begin position="29"/>
        <end position="69"/>
    </location>
</feature>
<evidence type="ECO:0000256" key="1">
    <source>
        <dbReference type="SAM" id="MobiDB-lite"/>
    </source>
</evidence>
<comment type="caution">
    <text evidence="2">The sequence shown here is derived from an EMBL/GenBank/DDBJ whole genome shotgun (WGS) entry which is preliminary data.</text>
</comment>
<evidence type="ECO:0000313" key="2">
    <source>
        <dbReference type="EMBL" id="CAB9502559.1"/>
    </source>
</evidence>
<accession>A0A9N8DKT7</accession>